<evidence type="ECO:0000313" key="2">
    <source>
        <dbReference type="Proteomes" id="UP001500420"/>
    </source>
</evidence>
<gene>
    <name evidence="1" type="ORF">GCM10009020_15750</name>
</gene>
<dbReference type="RefSeq" id="WP_343773437.1">
    <property type="nucleotide sequence ID" value="NZ_BAAADV010000002.1"/>
</dbReference>
<dbReference type="EMBL" id="BAAADV010000002">
    <property type="protein sequence ID" value="GAA0670426.1"/>
    <property type="molecule type" value="Genomic_DNA"/>
</dbReference>
<accession>A0AAV3T9B0</accession>
<organism evidence="1 2">
    <name type="scientific">Natronoarchaeum mannanilyticum</name>
    <dbReference type="NCBI Taxonomy" id="926360"/>
    <lineage>
        <taxon>Archaea</taxon>
        <taxon>Methanobacteriati</taxon>
        <taxon>Methanobacteriota</taxon>
        <taxon>Stenosarchaea group</taxon>
        <taxon>Halobacteria</taxon>
        <taxon>Halobacteriales</taxon>
        <taxon>Natronoarchaeaceae</taxon>
    </lineage>
</organism>
<dbReference type="AlphaFoldDB" id="A0AAV3T9B0"/>
<evidence type="ECO:0000313" key="1">
    <source>
        <dbReference type="EMBL" id="GAA0670426.1"/>
    </source>
</evidence>
<protein>
    <submittedName>
        <fullName evidence="1">Uncharacterized protein</fullName>
    </submittedName>
</protein>
<keyword evidence="2" id="KW-1185">Reference proteome</keyword>
<reference evidence="1 2" key="1">
    <citation type="journal article" date="2019" name="Int. J. Syst. Evol. Microbiol.">
        <title>The Global Catalogue of Microorganisms (GCM) 10K type strain sequencing project: providing services to taxonomists for standard genome sequencing and annotation.</title>
        <authorList>
            <consortium name="The Broad Institute Genomics Platform"/>
            <consortium name="The Broad Institute Genome Sequencing Center for Infectious Disease"/>
            <person name="Wu L."/>
            <person name="Ma J."/>
        </authorList>
    </citation>
    <scope>NUCLEOTIDE SEQUENCE [LARGE SCALE GENOMIC DNA]</scope>
    <source>
        <strain evidence="1 2">JCM 16328</strain>
    </source>
</reference>
<proteinExistence type="predicted"/>
<comment type="caution">
    <text evidence="1">The sequence shown here is derived from an EMBL/GenBank/DDBJ whole genome shotgun (WGS) entry which is preliminary data.</text>
</comment>
<sequence>MSNREDIREELIEIDADDFAADLWDRRGYEVEETDGQRAVFKATNGGGFLRSSTTELVEPIYRGVTR</sequence>
<dbReference type="Proteomes" id="UP001500420">
    <property type="component" value="Unassembled WGS sequence"/>
</dbReference>
<name>A0AAV3T9B0_9EURY</name>